<keyword evidence="1" id="KW-0732">Signal</keyword>
<dbReference type="PROSITE" id="PS51257">
    <property type="entry name" value="PROKAR_LIPOPROTEIN"/>
    <property type="match status" value="1"/>
</dbReference>
<reference evidence="2 3" key="1">
    <citation type="journal article" date="2018" name="Mol. Biol. Evol.">
        <title>Analysis of the draft genome of the red seaweed Gracilariopsis chorda provides insights into genome size evolution in Rhodophyta.</title>
        <authorList>
            <person name="Lee J."/>
            <person name="Yang E.C."/>
            <person name="Graf L."/>
            <person name="Yang J.H."/>
            <person name="Qiu H."/>
            <person name="Zel Zion U."/>
            <person name="Chan C.X."/>
            <person name="Stephens T.G."/>
            <person name="Weber A.P.M."/>
            <person name="Boo G.H."/>
            <person name="Boo S.M."/>
            <person name="Kim K.M."/>
            <person name="Shin Y."/>
            <person name="Jung M."/>
            <person name="Lee S.J."/>
            <person name="Yim H.S."/>
            <person name="Lee J.H."/>
            <person name="Bhattacharya D."/>
            <person name="Yoon H.S."/>
        </authorList>
    </citation>
    <scope>NUCLEOTIDE SEQUENCE [LARGE SCALE GENOMIC DNA]</scope>
    <source>
        <strain evidence="2 3">SKKU-2015</strain>
        <tissue evidence="2">Whole body</tissue>
    </source>
</reference>
<sequence length="266" mass="29397">MKSTIFAILFSALVAIVAASCPRYRTIILTDAAHKAAGINGTVLRYKELLGGDDNGNAPGPLEKGQRSINWDAGIVPFNMPGDFFNTRVTRGAVLMAKGGKFAVSNPAMPPPEDDRFSSLLPKSISNQFRRFSLERLFTPVLSNRFAIKFQIPAKTDAAKVSGFGAVFTDVDKVRRTTMVYLDKNGCRIAKINVPPKGRGLSFAGLVVVDKHNPKKTIPVISKVLVKLGNTPVSRFSKLRRFHGYRPRRRTDVVVMDDFFYGEPMY</sequence>
<evidence type="ECO:0000313" key="2">
    <source>
        <dbReference type="EMBL" id="PXF46728.1"/>
    </source>
</evidence>
<feature type="signal peptide" evidence="1">
    <location>
        <begin position="1"/>
        <end position="19"/>
    </location>
</feature>
<name>A0A2V3IX54_9FLOR</name>
<dbReference type="AlphaFoldDB" id="A0A2V3IX54"/>
<evidence type="ECO:0000313" key="3">
    <source>
        <dbReference type="Proteomes" id="UP000247409"/>
    </source>
</evidence>
<proteinExistence type="predicted"/>
<dbReference type="Proteomes" id="UP000247409">
    <property type="component" value="Unassembled WGS sequence"/>
</dbReference>
<feature type="chain" id="PRO_5016150371" evidence="1">
    <location>
        <begin position="20"/>
        <end position="266"/>
    </location>
</feature>
<accession>A0A2V3IX54</accession>
<gene>
    <name evidence="2" type="ORF">BWQ96_03554</name>
</gene>
<comment type="caution">
    <text evidence="2">The sequence shown here is derived from an EMBL/GenBank/DDBJ whole genome shotgun (WGS) entry which is preliminary data.</text>
</comment>
<organism evidence="2 3">
    <name type="scientific">Gracilariopsis chorda</name>
    <dbReference type="NCBI Taxonomy" id="448386"/>
    <lineage>
        <taxon>Eukaryota</taxon>
        <taxon>Rhodophyta</taxon>
        <taxon>Florideophyceae</taxon>
        <taxon>Rhodymeniophycidae</taxon>
        <taxon>Gracilariales</taxon>
        <taxon>Gracilariaceae</taxon>
        <taxon>Gracilariopsis</taxon>
    </lineage>
</organism>
<dbReference type="EMBL" id="NBIV01000034">
    <property type="protein sequence ID" value="PXF46728.1"/>
    <property type="molecule type" value="Genomic_DNA"/>
</dbReference>
<evidence type="ECO:0000256" key="1">
    <source>
        <dbReference type="SAM" id="SignalP"/>
    </source>
</evidence>
<keyword evidence="3" id="KW-1185">Reference proteome</keyword>
<protein>
    <submittedName>
        <fullName evidence="2">Uncharacterized protein</fullName>
    </submittedName>
</protein>
<dbReference type="OrthoDB" id="4455at2759"/>